<dbReference type="GO" id="GO:0032993">
    <property type="term" value="C:protein-DNA complex"/>
    <property type="evidence" value="ECO:0007669"/>
    <property type="project" value="TreeGrafter"/>
</dbReference>
<protein>
    <submittedName>
        <fullName evidence="3">3-methyladenine DNA glycosylase/8-oxoguanine DNA glycosylase</fullName>
    </submittedName>
</protein>
<dbReference type="GO" id="GO:0032131">
    <property type="term" value="F:alkylated DNA binding"/>
    <property type="evidence" value="ECO:0007669"/>
    <property type="project" value="TreeGrafter"/>
</dbReference>
<proteinExistence type="predicted"/>
<dbReference type="GO" id="GO:0008725">
    <property type="term" value="F:DNA-3-methyladenine glycosylase activity"/>
    <property type="evidence" value="ECO:0007669"/>
    <property type="project" value="TreeGrafter"/>
</dbReference>
<evidence type="ECO:0000256" key="1">
    <source>
        <dbReference type="ARBA" id="ARBA00022763"/>
    </source>
</evidence>
<dbReference type="GO" id="GO:0005737">
    <property type="term" value="C:cytoplasm"/>
    <property type="evidence" value="ECO:0007669"/>
    <property type="project" value="TreeGrafter"/>
</dbReference>
<name>A0A7W9JHU6_9MICC</name>
<accession>A0A7W9JHU6</accession>
<keyword evidence="1" id="KW-0227">DNA damage</keyword>
<evidence type="ECO:0000313" key="3">
    <source>
        <dbReference type="EMBL" id="MBB5847542.1"/>
    </source>
</evidence>
<dbReference type="PANTHER" id="PTHR43003:SF6">
    <property type="entry name" value="DNA GLYCOSYLASE"/>
    <property type="match status" value="1"/>
</dbReference>
<evidence type="ECO:0000256" key="2">
    <source>
        <dbReference type="ARBA" id="ARBA00023204"/>
    </source>
</evidence>
<dbReference type="Proteomes" id="UP000567246">
    <property type="component" value="Unassembled WGS sequence"/>
</dbReference>
<dbReference type="GO" id="GO:0043916">
    <property type="term" value="F:DNA-7-methylguanine glycosylase activity"/>
    <property type="evidence" value="ECO:0007669"/>
    <property type="project" value="TreeGrafter"/>
</dbReference>
<gene>
    <name evidence="3" type="ORF">HDA33_000106</name>
</gene>
<comment type="caution">
    <text evidence="3">The sequence shown here is derived from an EMBL/GenBank/DDBJ whole genome shotgun (WGS) entry which is preliminary data.</text>
</comment>
<organism evidence="3 4">
    <name type="scientific">Micrococcus endophyticus</name>
    <dbReference type="NCBI Taxonomy" id="455343"/>
    <lineage>
        <taxon>Bacteria</taxon>
        <taxon>Bacillati</taxon>
        <taxon>Actinomycetota</taxon>
        <taxon>Actinomycetes</taxon>
        <taxon>Micrococcales</taxon>
        <taxon>Micrococcaceae</taxon>
        <taxon>Micrococcus</taxon>
    </lineage>
</organism>
<dbReference type="EMBL" id="JACHMW010000001">
    <property type="protein sequence ID" value="MBB5847542.1"/>
    <property type="molecule type" value="Genomic_DNA"/>
</dbReference>
<dbReference type="RefSeq" id="WP_184169780.1">
    <property type="nucleotide sequence ID" value="NZ_BAABAG010000002.1"/>
</dbReference>
<reference evidence="3 4" key="1">
    <citation type="submission" date="2020-08" db="EMBL/GenBank/DDBJ databases">
        <title>Sequencing the genomes of 1000 actinobacteria strains.</title>
        <authorList>
            <person name="Klenk H.-P."/>
        </authorList>
    </citation>
    <scope>NUCLEOTIDE SEQUENCE [LARGE SCALE GENOMIC DNA]</scope>
    <source>
        <strain evidence="3 4">DSM 17945</strain>
    </source>
</reference>
<keyword evidence="2" id="KW-0234">DNA repair</keyword>
<dbReference type="Gene3D" id="1.10.340.30">
    <property type="entry name" value="Hypothetical protein, domain 2"/>
    <property type="match status" value="1"/>
</dbReference>
<dbReference type="InterPro" id="IPR051912">
    <property type="entry name" value="Alkylbase_DNA_Glycosylase/TA"/>
</dbReference>
<dbReference type="SUPFAM" id="SSF48150">
    <property type="entry name" value="DNA-glycosylase"/>
    <property type="match status" value="1"/>
</dbReference>
<dbReference type="InterPro" id="IPR011257">
    <property type="entry name" value="DNA_glycosylase"/>
</dbReference>
<dbReference type="AlphaFoldDB" id="A0A7W9JHU6"/>
<dbReference type="GO" id="GO:0006307">
    <property type="term" value="P:DNA alkylation repair"/>
    <property type="evidence" value="ECO:0007669"/>
    <property type="project" value="TreeGrafter"/>
</dbReference>
<evidence type="ECO:0000313" key="4">
    <source>
        <dbReference type="Proteomes" id="UP000567246"/>
    </source>
</evidence>
<sequence length="342" mass="36155">MRAPDAVRRVRVPVPVDVPLTLRPLQRGAADPTVRAVPEGVWLTLRVPDQGAPAGSPGRPTSLLVSGAREAAGPGTVVTARAWGPGARAAVASVERLLGVDDAGWDAFDALLHPDSSAPALPRHVREARRTRAGLRLPAAGALSGQLITVVLEQKVTHDQARHGWRTLVRLAARIDDDGPAPGPVPAGMLPPPSPAAVLRIPSWDWHARAWVQPAQSRTVLEVARRAASIDRLGAAVAPGDTAGIAALARRLESLPGIGPWTTAEALQRSHGAADLVAVGDYHLAQFVGQVLTGRRTDDAGMLRLLEPWAGHRQRVVRMIGLSGERKQAFGPKLAPADHRGY</sequence>
<dbReference type="PANTHER" id="PTHR43003">
    <property type="entry name" value="DNA-3-METHYLADENINE GLYCOSYLASE"/>
    <property type="match status" value="1"/>
</dbReference>
<dbReference type="GO" id="GO:0006285">
    <property type="term" value="P:base-excision repair, AP site formation"/>
    <property type="evidence" value="ECO:0007669"/>
    <property type="project" value="TreeGrafter"/>
</dbReference>
<keyword evidence="4" id="KW-1185">Reference proteome</keyword>